<gene>
    <name evidence="3" type="ORF">PR001_g14637</name>
    <name evidence="2" type="ORF">PR002_g15043</name>
    <name evidence="4" type="ORF">PR003_g15445</name>
</gene>
<feature type="chain" id="PRO_5036164912" description="RxLR effector protein" evidence="1">
    <location>
        <begin position="25"/>
        <end position="141"/>
    </location>
</feature>
<dbReference type="EMBL" id="QXFT01001070">
    <property type="protein sequence ID" value="KAE9329891.1"/>
    <property type="molecule type" value="Genomic_DNA"/>
</dbReference>
<sequence>MNASRGSGRSCFALALLLLPVVSCASPPSRMGGLLCCARGNRRLRSQHRDPSRQVTDFQSDLKSVAEMTRLWRSTNRPSPRRATQTCERSRLKHHRKLLLAGWLHCARPEGSLHASCMTPPTSQALKRQLHVPVNAVSSFQ</sequence>
<evidence type="ECO:0000313" key="3">
    <source>
        <dbReference type="EMBL" id="KAE9016485.1"/>
    </source>
</evidence>
<dbReference type="OrthoDB" id="10402375at2759"/>
<dbReference type="EMBL" id="QXFU01001073">
    <property type="protein sequence ID" value="KAE9011534.1"/>
    <property type="molecule type" value="Genomic_DNA"/>
</dbReference>
<feature type="signal peptide" evidence="1">
    <location>
        <begin position="1"/>
        <end position="24"/>
    </location>
</feature>
<keyword evidence="1" id="KW-0732">Signal</keyword>
<reference evidence="5 7" key="1">
    <citation type="submission" date="2018-09" db="EMBL/GenBank/DDBJ databases">
        <title>Genomic investigation of the strawberry pathogen Phytophthora fragariae indicates pathogenicity is determined by transcriptional variation in three key races.</title>
        <authorList>
            <person name="Adams T.M."/>
            <person name="Armitage A.D."/>
            <person name="Sobczyk M.K."/>
            <person name="Bates H.J."/>
            <person name="Dunwell J.M."/>
            <person name="Nellist C.F."/>
            <person name="Harrison R.J."/>
        </authorList>
    </citation>
    <scope>NUCLEOTIDE SEQUENCE [LARGE SCALE GENOMIC DNA]</scope>
    <source>
        <strain evidence="3 5">SCRP249</strain>
        <strain evidence="2 7">SCRP324</strain>
        <strain evidence="4 6">SCRP333</strain>
    </source>
</reference>
<organism evidence="2 7">
    <name type="scientific">Phytophthora rubi</name>
    <dbReference type="NCBI Taxonomy" id="129364"/>
    <lineage>
        <taxon>Eukaryota</taxon>
        <taxon>Sar</taxon>
        <taxon>Stramenopiles</taxon>
        <taxon>Oomycota</taxon>
        <taxon>Peronosporomycetes</taxon>
        <taxon>Peronosporales</taxon>
        <taxon>Peronosporaceae</taxon>
        <taxon>Phytophthora</taxon>
    </lineage>
</organism>
<dbReference type="AlphaFoldDB" id="A0A6A3L6G9"/>
<protein>
    <recommendedName>
        <fullName evidence="8">RxLR effector protein</fullName>
    </recommendedName>
</protein>
<evidence type="ECO:0000313" key="2">
    <source>
        <dbReference type="EMBL" id="KAE9011534.1"/>
    </source>
</evidence>
<evidence type="ECO:0000313" key="5">
    <source>
        <dbReference type="Proteomes" id="UP000429607"/>
    </source>
</evidence>
<evidence type="ECO:0000313" key="6">
    <source>
        <dbReference type="Proteomes" id="UP000434957"/>
    </source>
</evidence>
<evidence type="ECO:0008006" key="8">
    <source>
        <dbReference type="Google" id="ProtNLM"/>
    </source>
</evidence>
<name>A0A6A3L6G9_9STRA</name>
<proteinExistence type="predicted"/>
<dbReference type="Proteomes" id="UP000435112">
    <property type="component" value="Unassembled WGS sequence"/>
</dbReference>
<keyword evidence="6" id="KW-1185">Reference proteome</keyword>
<evidence type="ECO:0000313" key="7">
    <source>
        <dbReference type="Proteomes" id="UP000435112"/>
    </source>
</evidence>
<dbReference type="Proteomes" id="UP000429607">
    <property type="component" value="Unassembled WGS sequence"/>
</dbReference>
<dbReference type="EMBL" id="QXFV01001060">
    <property type="protein sequence ID" value="KAE9016485.1"/>
    <property type="molecule type" value="Genomic_DNA"/>
</dbReference>
<dbReference type="Proteomes" id="UP000434957">
    <property type="component" value="Unassembled WGS sequence"/>
</dbReference>
<evidence type="ECO:0000313" key="4">
    <source>
        <dbReference type="EMBL" id="KAE9329891.1"/>
    </source>
</evidence>
<accession>A0A6A3L6G9</accession>
<comment type="caution">
    <text evidence="2">The sequence shown here is derived from an EMBL/GenBank/DDBJ whole genome shotgun (WGS) entry which is preliminary data.</text>
</comment>
<evidence type="ECO:0000256" key="1">
    <source>
        <dbReference type="SAM" id="SignalP"/>
    </source>
</evidence>